<evidence type="ECO:0000256" key="2">
    <source>
        <dbReference type="ARBA" id="ARBA00022475"/>
    </source>
</evidence>
<dbReference type="RefSeq" id="WP_343817455.1">
    <property type="nucleotide sequence ID" value="NZ_BAAAFA010000007.1"/>
</dbReference>
<comment type="caution">
    <text evidence="8">The sequence shown here is derived from an EMBL/GenBank/DDBJ whole genome shotgun (WGS) entry which is preliminary data.</text>
</comment>
<sequence>MPIKASTQQKQKQKQKTVNLKHALLSVLAKMLITILRILPAKMRKSSIKQLGRFILHCAKKTRSRAINNIQRALPDLCFNEIKQIAFDAYANCAFGVAESLWLDQLDPEIYCDEATLEILQSGEGACIATMHLGCYEAVPLAINKFSGQSVTLTNVPDFLEQGLQFYAKAKITAINKNDNNAFAQLLKHTTSNAYISLHCDLYANQTPVNFFKQTTKAPSGVVMLAKLSKKPLLLAYSVYQADGSISVFFETVVSSNNSEIQLNQDKSVEEIMDIIYQRFEQIIQQYPSQWYWSYNRWRIRS</sequence>
<keyword evidence="6 8" id="KW-0012">Acyltransferase</keyword>
<reference evidence="8 9" key="1">
    <citation type="journal article" date="2019" name="Int. J. Syst. Evol. Microbiol.">
        <title>The Global Catalogue of Microorganisms (GCM) 10K type strain sequencing project: providing services to taxonomists for standard genome sequencing and annotation.</title>
        <authorList>
            <consortium name="The Broad Institute Genomics Platform"/>
            <consortium name="The Broad Institute Genome Sequencing Center for Infectious Disease"/>
            <person name="Wu L."/>
            <person name="Ma J."/>
        </authorList>
    </citation>
    <scope>NUCLEOTIDE SEQUENCE [LARGE SCALE GENOMIC DNA]</scope>
    <source>
        <strain evidence="8 9">JCM 15608</strain>
    </source>
</reference>
<keyword evidence="7" id="KW-0812">Transmembrane</keyword>
<gene>
    <name evidence="8" type="ORF">GCM10009111_21910</name>
</gene>
<accession>A0ABN1L7V4</accession>
<keyword evidence="9" id="KW-1185">Reference proteome</keyword>
<proteinExistence type="predicted"/>
<evidence type="ECO:0000256" key="1">
    <source>
        <dbReference type="ARBA" id="ARBA00004533"/>
    </source>
</evidence>
<keyword evidence="3" id="KW-0997">Cell inner membrane</keyword>
<keyword evidence="5 7" id="KW-0472">Membrane</keyword>
<evidence type="ECO:0000256" key="7">
    <source>
        <dbReference type="SAM" id="Phobius"/>
    </source>
</evidence>
<evidence type="ECO:0000256" key="3">
    <source>
        <dbReference type="ARBA" id="ARBA00022519"/>
    </source>
</evidence>
<comment type="subcellular location">
    <subcellularLocation>
        <location evidence="1">Cell inner membrane</location>
    </subcellularLocation>
</comment>
<protein>
    <submittedName>
        <fullName evidence="8">Lysophospholipid acyltransferase family protein</fullName>
    </submittedName>
</protein>
<evidence type="ECO:0000313" key="8">
    <source>
        <dbReference type="EMBL" id="GAA0818770.1"/>
    </source>
</evidence>
<evidence type="ECO:0000313" key="9">
    <source>
        <dbReference type="Proteomes" id="UP001500021"/>
    </source>
</evidence>
<dbReference type="InterPro" id="IPR004960">
    <property type="entry name" value="LipA_acyltrans"/>
</dbReference>
<feature type="transmembrane region" description="Helical" evidence="7">
    <location>
        <begin position="20"/>
        <end position="39"/>
    </location>
</feature>
<dbReference type="EMBL" id="BAAAFA010000007">
    <property type="protein sequence ID" value="GAA0818770.1"/>
    <property type="molecule type" value="Genomic_DNA"/>
</dbReference>
<evidence type="ECO:0000256" key="4">
    <source>
        <dbReference type="ARBA" id="ARBA00022679"/>
    </source>
</evidence>
<name>A0ABN1L7V4_9GAMM</name>
<evidence type="ECO:0000256" key="5">
    <source>
        <dbReference type="ARBA" id="ARBA00023136"/>
    </source>
</evidence>
<keyword evidence="7" id="KW-1133">Transmembrane helix</keyword>
<dbReference type="Pfam" id="PF03279">
    <property type="entry name" value="Lip_A_acyltrans"/>
    <property type="match status" value="1"/>
</dbReference>
<dbReference type="Proteomes" id="UP001500021">
    <property type="component" value="Unassembled WGS sequence"/>
</dbReference>
<organism evidence="8 9">
    <name type="scientific">Colwellia asteriadis</name>
    <dbReference type="NCBI Taxonomy" id="517723"/>
    <lineage>
        <taxon>Bacteria</taxon>
        <taxon>Pseudomonadati</taxon>
        <taxon>Pseudomonadota</taxon>
        <taxon>Gammaproteobacteria</taxon>
        <taxon>Alteromonadales</taxon>
        <taxon>Colwelliaceae</taxon>
        <taxon>Colwellia</taxon>
    </lineage>
</organism>
<dbReference type="PANTHER" id="PTHR30606:SF10">
    <property type="entry name" value="PHOSPHATIDYLINOSITOL MANNOSIDE ACYLTRANSFERASE"/>
    <property type="match status" value="1"/>
</dbReference>
<evidence type="ECO:0000256" key="6">
    <source>
        <dbReference type="ARBA" id="ARBA00023315"/>
    </source>
</evidence>
<keyword evidence="4" id="KW-0808">Transferase</keyword>
<dbReference type="GO" id="GO:0016746">
    <property type="term" value="F:acyltransferase activity"/>
    <property type="evidence" value="ECO:0007669"/>
    <property type="project" value="UniProtKB-KW"/>
</dbReference>
<keyword evidence="2" id="KW-1003">Cell membrane</keyword>
<dbReference type="CDD" id="cd07984">
    <property type="entry name" value="LPLAT_LABLAT-like"/>
    <property type="match status" value="1"/>
</dbReference>
<dbReference type="PANTHER" id="PTHR30606">
    <property type="entry name" value="LIPID A BIOSYNTHESIS LAUROYL ACYLTRANSFERASE"/>
    <property type="match status" value="1"/>
</dbReference>